<proteinExistence type="predicted"/>
<dbReference type="GeneID" id="85313542"/>
<feature type="region of interest" description="Disordered" evidence="1">
    <location>
        <begin position="1"/>
        <end position="50"/>
    </location>
</feature>
<evidence type="ECO:0000313" key="2">
    <source>
        <dbReference type="EMBL" id="KAK1761900.1"/>
    </source>
</evidence>
<gene>
    <name evidence="2" type="ORF">QBC33DRAFT_564283</name>
</gene>
<reference evidence="2" key="1">
    <citation type="submission" date="2023-06" db="EMBL/GenBank/DDBJ databases">
        <title>Genome-scale phylogeny and comparative genomics of the fungal order Sordariales.</title>
        <authorList>
            <consortium name="Lawrence Berkeley National Laboratory"/>
            <person name="Hensen N."/>
            <person name="Bonometti L."/>
            <person name="Westerberg I."/>
            <person name="Brannstrom I.O."/>
            <person name="Guillou S."/>
            <person name="Cros-Aarteil S."/>
            <person name="Calhoun S."/>
            <person name="Haridas S."/>
            <person name="Kuo A."/>
            <person name="Mondo S."/>
            <person name="Pangilinan J."/>
            <person name="Riley R."/>
            <person name="Labutti K."/>
            <person name="Andreopoulos B."/>
            <person name="Lipzen A."/>
            <person name="Chen C."/>
            <person name="Yanf M."/>
            <person name="Daum C."/>
            <person name="Ng V."/>
            <person name="Clum A."/>
            <person name="Steindorff A."/>
            <person name="Ohm R."/>
            <person name="Martin F."/>
            <person name="Silar P."/>
            <person name="Natvig D."/>
            <person name="Lalanne C."/>
            <person name="Gautier V."/>
            <person name="Ament-Velasquez S.L."/>
            <person name="Kruys A."/>
            <person name="Hutchinson M.I."/>
            <person name="Powell A.J."/>
            <person name="Barry K."/>
            <person name="Miller A.N."/>
            <person name="Grigoriev I.V."/>
            <person name="Debuchy R."/>
            <person name="Gladieux P."/>
            <person name="Thoren M.H."/>
            <person name="Johannesson H."/>
        </authorList>
    </citation>
    <scope>NUCLEOTIDE SEQUENCE</scope>
    <source>
        <strain evidence="2">8032-3</strain>
    </source>
</reference>
<evidence type="ECO:0000313" key="3">
    <source>
        <dbReference type="Proteomes" id="UP001244011"/>
    </source>
</evidence>
<keyword evidence="3" id="KW-1185">Reference proteome</keyword>
<accession>A0AAJ0BP51</accession>
<dbReference type="RefSeq" id="XP_060278113.1">
    <property type="nucleotide sequence ID" value="XM_060430355.1"/>
</dbReference>
<evidence type="ECO:0000256" key="1">
    <source>
        <dbReference type="SAM" id="MobiDB-lite"/>
    </source>
</evidence>
<organism evidence="2 3">
    <name type="scientific">Phialemonium atrogriseum</name>
    <dbReference type="NCBI Taxonomy" id="1093897"/>
    <lineage>
        <taxon>Eukaryota</taxon>
        <taxon>Fungi</taxon>
        <taxon>Dikarya</taxon>
        <taxon>Ascomycota</taxon>
        <taxon>Pezizomycotina</taxon>
        <taxon>Sordariomycetes</taxon>
        <taxon>Sordariomycetidae</taxon>
        <taxon>Cephalothecales</taxon>
        <taxon>Cephalothecaceae</taxon>
        <taxon>Phialemonium</taxon>
    </lineage>
</organism>
<dbReference type="EMBL" id="MU839047">
    <property type="protein sequence ID" value="KAK1761900.1"/>
    <property type="molecule type" value="Genomic_DNA"/>
</dbReference>
<feature type="compositionally biased region" description="Pro residues" evidence="1">
    <location>
        <begin position="252"/>
        <end position="270"/>
    </location>
</feature>
<name>A0AAJ0BP51_9PEZI</name>
<feature type="compositionally biased region" description="Low complexity" evidence="1">
    <location>
        <begin position="271"/>
        <end position="280"/>
    </location>
</feature>
<feature type="region of interest" description="Disordered" evidence="1">
    <location>
        <begin position="213"/>
        <end position="280"/>
    </location>
</feature>
<dbReference type="AlphaFoldDB" id="A0AAJ0BP51"/>
<protein>
    <submittedName>
        <fullName evidence="2">Uncharacterized protein</fullName>
    </submittedName>
</protein>
<dbReference type="Proteomes" id="UP001244011">
    <property type="component" value="Unassembled WGS sequence"/>
</dbReference>
<feature type="compositionally biased region" description="Pro residues" evidence="1">
    <location>
        <begin position="234"/>
        <end position="246"/>
    </location>
</feature>
<comment type="caution">
    <text evidence="2">The sequence shown here is derived from an EMBL/GenBank/DDBJ whole genome shotgun (WGS) entry which is preliminary data.</text>
</comment>
<sequence length="336" mass="36944">MSKKTKPIKRGGSAEELLGDSFCPQPQYLTSKSPDSEGEDEGERGDESNDGRNVQLVELCFHDLWRLMGCDGTLASLHFYGRERKVVCFEEPPPMPDHLLRPNRIVTHDTIMLYDPDTVPDEDSADTLVPMGPYAEDDAHELTGGIIGRRRRLGQQLGGSGGIYKTPDSFPPHNDLVYSPLTVHTQLLSILGDYQQPAGVVWAINDTHPYDRHTPLFKASPNPLTPYPQHHLHNPPPPPQINPHQPPSSIHPTPPPPQHPNPWPTSPPTTPATTRPACTPRVAITLSTLRRLRAGMRHVDTLLGEMAQQGLGFGRAAECVERLVREGAGGVDGAEM</sequence>